<feature type="transmembrane region" description="Helical" evidence="6">
    <location>
        <begin position="108"/>
        <end position="131"/>
    </location>
</feature>
<evidence type="ECO:0000313" key="8">
    <source>
        <dbReference type="EMBL" id="MPQ44510.1"/>
    </source>
</evidence>
<keyword evidence="4 6" id="KW-1133">Transmembrane helix</keyword>
<feature type="transmembrane region" description="Helical" evidence="6">
    <location>
        <begin position="239"/>
        <end position="267"/>
    </location>
</feature>
<keyword evidence="9" id="KW-1185">Reference proteome</keyword>
<keyword evidence="2" id="KW-1003">Cell membrane</keyword>
<dbReference type="EMBL" id="WHJC01000233">
    <property type="protein sequence ID" value="MPQ44510.1"/>
    <property type="molecule type" value="Genomic_DNA"/>
</dbReference>
<evidence type="ECO:0000256" key="5">
    <source>
        <dbReference type="ARBA" id="ARBA00023136"/>
    </source>
</evidence>
<keyword evidence="5 6" id="KW-0472">Membrane</keyword>
<evidence type="ECO:0000256" key="6">
    <source>
        <dbReference type="SAM" id="Phobius"/>
    </source>
</evidence>
<organism evidence="8 9">
    <name type="scientific">Clostridium tarantellae</name>
    <dbReference type="NCBI Taxonomy" id="39493"/>
    <lineage>
        <taxon>Bacteria</taxon>
        <taxon>Bacillati</taxon>
        <taxon>Bacillota</taxon>
        <taxon>Clostridia</taxon>
        <taxon>Eubacteriales</taxon>
        <taxon>Clostridiaceae</taxon>
        <taxon>Clostridium</taxon>
    </lineage>
</organism>
<sequence>MYFKIAFTNIKKSYKDYSIYFLTLILAVSMFYSFNSIDSQRALIEINSSDGNYYIERLITIISGVSVLVSIVLGCLILYANNFLIKKRKKELGLYMTLGMEKRKISRILVLETFIVGVISLIFGIILGIIVSQGLSAFTLKLFSIAMDEYKFTISLSAIGKTIIYFGIIFLIIMVFNILVISKYKIIDLLTANKKNENMKFKNPYLYFFSFIFSVILLGVSYKVMLYTGLDLRKPMFKVSFTIAILCTIMFFFSLSGFVLYIVTLIIHEKIKIIIDMA</sequence>
<dbReference type="PANTHER" id="PTHR46795">
    <property type="entry name" value="ABC TRANSPORTER PERMEASE-RELATED-RELATED"/>
    <property type="match status" value="1"/>
</dbReference>
<dbReference type="OrthoDB" id="9781780at2"/>
<evidence type="ECO:0000256" key="3">
    <source>
        <dbReference type="ARBA" id="ARBA00022692"/>
    </source>
</evidence>
<evidence type="ECO:0000256" key="2">
    <source>
        <dbReference type="ARBA" id="ARBA00022475"/>
    </source>
</evidence>
<evidence type="ECO:0000256" key="1">
    <source>
        <dbReference type="ARBA" id="ARBA00004651"/>
    </source>
</evidence>
<gene>
    <name evidence="8" type="ORF">GBZ86_12205</name>
</gene>
<dbReference type="Proteomes" id="UP000430345">
    <property type="component" value="Unassembled WGS sequence"/>
</dbReference>
<feature type="transmembrane region" description="Helical" evidence="6">
    <location>
        <begin position="163"/>
        <end position="184"/>
    </location>
</feature>
<dbReference type="AlphaFoldDB" id="A0A6I1MNG9"/>
<evidence type="ECO:0000256" key="4">
    <source>
        <dbReference type="ARBA" id="ARBA00022989"/>
    </source>
</evidence>
<dbReference type="InterPro" id="IPR052536">
    <property type="entry name" value="ABC-4_Integral_Memb_Prot"/>
</dbReference>
<evidence type="ECO:0000259" key="7">
    <source>
        <dbReference type="Pfam" id="PF02687"/>
    </source>
</evidence>
<dbReference type="InterPro" id="IPR003838">
    <property type="entry name" value="ABC3_permease_C"/>
</dbReference>
<comment type="subcellular location">
    <subcellularLocation>
        <location evidence="1">Cell membrane</location>
        <topology evidence="1">Multi-pass membrane protein</topology>
    </subcellularLocation>
</comment>
<comment type="caution">
    <text evidence="8">The sequence shown here is derived from an EMBL/GenBank/DDBJ whole genome shotgun (WGS) entry which is preliminary data.</text>
</comment>
<feature type="transmembrane region" description="Helical" evidence="6">
    <location>
        <begin position="17"/>
        <end position="34"/>
    </location>
</feature>
<feature type="transmembrane region" description="Helical" evidence="6">
    <location>
        <begin position="54"/>
        <end position="80"/>
    </location>
</feature>
<dbReference type="GO" id="GO:0005886">
    <property type="term" value="C:plasma membrane"/>
    <property type="evidence" value="ECO:0007669"/>
    <property type="project" value="UniProtKB-SubCell"/>
</dbReference>
<feature type="transmembrane region" description="Helical" evidence="6">
    <location>
        <begin position="205"/>
        <end position="227"/>
    </location>
</feature>
<reference evidence="8 9" key="1">
    <citation type="submission" date="2019-10" db="EMBL/GenBank/DDBJ databases">
        <title>The Genome Sequence of Clostridium tarantellae Isolated from Fish Brain.</title>
        <authorList>
            <person name="Bano L."/>
            <person name="Kiel M."/>
            <person name="Sales G."/>
            <person name="Doxey A.C."/>
            <person name="Mansfield M.J."/>
            <person name="Schiavone M."/>
            <person name="Rossetto O."/>
            <person name="Pirazzini M."/>
            <person name="Dobrindt U."/>
            <person name="Montecucco C."/>
        </authorList>
    </citation>
    <scope>NUCLEOTIDE SEQUENCE [LARGE SCALE GENOMIC DNA]</scope>
    <source>
        <strain evidence="8 9">DSM 3997</strain>
    </source>
</reference>
<keyword evidence="3 6" id="KW-0812">Transmembrane</keyword>
<dbReference type="Pfam" id="PF02687">
    <property type="entry name" value="FtsX"/>
    <property type="match status" value="1"/>
</dbReference>
<name>A0A6I1MNG9_9CLOT</name>
<dbReference type="PANTHER" id="PTHR46795:SF3">
    <property type="entry name" value="ABC TRANSPORTER PERMEASE"/>
    <property type="match status" value="1"/>
</dbReference>
<feature type="domain" description="ABC3 transporter permease C-terminal" evidence="7">
    <location>
        <begin position="65"/>
        <end position="184"/>
    </location>
</feature>
<accession>A0A6I1MNG9</accession>
<evidence type="ECO:0000313" key="9">
    <source>
        <dbReference type="Proteomes" id="UP000430345"/>
    </source>
</evidence>
<protein>
    <submittedName>
        <fullName evidence="8">FtsX-like permease family protein</fullName>
    </submittedName>
</protein>
<proteinExistence type="predicted"/>